<keyword evidence="3" id="KW-1185">Reference proteome</keyword>
<dbReference type="AlphaFoldDB" id="A0A2D0MXX2"/>
<feature type="transmembrane region" description="Helical" evidence="1">
    <location>
        <begin position="39"/>
        <end position="57"/>
    </location>
</feature>
<accession>A0A2D0MXX2</accession>
<dbReference type="OrthoDB" id="1164687at2"/>
<dbReference type="Proteomes" id="UP000223913">
    <property type="component" value="Unassembled WGS sequence"/>
</dbReference>
<sequence>MAQQKTGLAVKDYLDALVDEDGLRTEVTVTLTDQTLLKASAYLIATAFVSTIVIHFVKNALTKT</sequence>
<organism evidence="2 3">
    <name type="scientific">Flavilitoribacter nigricans (strain ATCC 23147 / DSM 23189 / NBRC 102662 / NCIMB 1420 / SS-2)</name>
    <name type="common">Lewinella nigricans</name>
    <dbReference type="NCBI Taxonomy" id="1122177"/>
    <lineage>
        <taxon>Bacteria</taxon>
        <taxon>Pseudomonadati</taxon>
        <taxon>Bacteroidota</taxon>
        <taxon>Saprospiria</taxon>
        <taxon>Saprospirales</taxon>
        <taxon>Lewinellaceae</taxon>
        <taxon>Flavilitoribacter</taxon>
    </lineage>
</organism>
<evidence type="ECO:0000313" key="3">
    <source>
        <dbReference type="Proteomes" id="UP000223913"/>
    </source>
</evidence>
<reference evidence="2 3" key="1">
    <citation type="submission" date="2017-10" db="EMBL/GenBank/DDBJ databases">
        <title>The draft genome sequence of Lewinella nigricans NBRC 102662.</title>
        <authorList>
            <person name="Wang K."/>
        </authorList>
    </citation>
    <scope>NUCLEOTIDE SEQUENCE [LARGE SCALE GENOMIC DNA]</scope>
    <source>
        <strain evidence="2 3">NBRC 102662</strain>
    </source>
</reference>
<comment type="caution">
    <text evidence="2">The sequence shown here is derived from an EMBL/GenBank/DDBJ whole genome shotgun (WGS) entry which is preliminary data.</text>
</comment>
<proteinExistence type="predicted"/>
<evidence type="ECO:0000256" key="1">
    <source>
        <dbReference type="SAM" id="Phobius"/>
    </source>
</evidence>
<dbReference type="RefSeq" id="WP_099155463.1">
    <property type="nucleotide sequence ID" value="NZ_PDUD01000062.1"/>
</dbReference>
<keyword evidence="1" id="KW-0812">Transmembrane</keyword>
<protein>
    <submittedName>
        <fullName evidence="2">Uncharacterized protein</fullName>
    </submittedName>
</protein>
<keyword evidence="1" id="KW-1133">Transmembrane helix</keyword>
<dbReference type="EMBL" id="PDUD01000062">
    <property type="protein sequence ID" value="PHN01132.1"/>
    <property type="molecule type" value="Genomic_DNA"/>
</dbReference>
<evidence type="ECO:0000313" key="2">
    <source>
        <dbReference type="EMBL" id="PHN01132.1"/>
    </source>
</evidence>
<name>A0A2D0MXX2_FLAN2</name>
<gene>
    <name evidence="2" type="ORF">CRP01_38665</name>
</gene>
<keyword evidence="1" id="KW-0472">Membrane</keyword>